<gene>
    <name evidence="1" type="ORF">L0U88_08940</name>
</gene>
<comment type="caution">
    <text evidence="1">The sequence shown here is derived from an EMBL/GenBank/DDBJ whole genome shotgun (WGS) entry which is preliminary data.</text>
</comment>
<dbReference type="Pfam" id="PF13489">
    <property type="entry name" value="Methyltransf_23"/>
    <property type="match status" value="1"/>
</dbReference>
<dbReference type="InterPro" id="IPR029063">
    <property type="entry name" value="SAM-dependent_MTases_sf"/>
</dbReference>
<dbReference type="Gene3D" id="3.40.50.150">
    <property type="entry name" value="Vaccinia Virus protein VP39"/>
    <property type="match status" value="1"/>
</dbReference>
<protein>
    <submittedName>
        <fullName evidence="1">Class I SAM-dependent methyltransferase</fullName>
    </submittedName>
</protein>
<dbReference type="PANTHER" id="PTHR43861">
    <property type="entry name" value="TRANS-ACONITATE 2-METHYLTRANSFERASE-RELATED"/>
    <property type="match status" value="1"/>
</dbReference>
<evidence type="ECO:0000313" key="2">
    <source>
        <dbReference type="Proteomes" id="UP001200145"/>
    </source>
</evidence>
<reference evidence="1 2" key="1">
    <citation type="submission" date="2022-01" db="EMBL/GenBank/DDBJ databases">
        <title>Flavihumibacter sp. nov., isolated from sediment of a river.</title>
        <authorList>
            <person name="Liu H."/>
        </authorList>
    </citation>
    <scope>NUCLEOTIDE SEQUENCE [LARGE SCALE GENOMIC DNA]</scope>
    <source>
        <strain evidence="1 2">RY-1</strain>
    </source>
</reference>
<evidence type="ECO:0000313" key="1">
    <source>
        <dbReference type="EMBL" id="MCF1714750.1"/>
    </source>
</evidence>
<dbReference type="SUPFAM" id="SSF53335">
    <property type="entry name" value="S-adenosyl-L-methionine-dependent methyltransferases"/>
    <property type="match status" value="1"/>
</dbReference>
<sequence length="299" mass="34097">MGSIHITACPVCSGGNIHPVVELQDFSVSKQAFAIWECEQCSFRFTQDIPDQAAITPYYKSENYVSHSDTNKGLINRLYHLVRRFTLRGKRTLVERESEKKSGRLLDVGAGTGAFLMEMKAAGWDITGLEPDADARKLAQTKTGLLLQEPDTLFRLPAENFDVITLWHVLEHVHALHEYLDQFHSLLRKDGVLLIAVPNYTSGDAHHYQQYWAAYDVPRHLYHFSPRAMRTLMGKHHFSVLRILPMWFDSFYVSMLSETYRKGKSNLTAAFWQGLKSNLAAMGDREKASSLIYVIKKTS</sequence>
<name>A0ABS9BHM8_9BACT</name>
<proteinExistence type="predicted"/>
<keyword evidence="1" id="KW-0489">Methyltransferase</keyword>
<dbReference type="CDD" id="cd02440">
    <property type="entry name" value="AdoMet_MTases"/>
    <property type="match status" value="1"/>
</dbReference>
<dbReference type="GO" id="GO:0008168">
    <property type="term" value="F:methyltransferase activity"/>
    <property type="evidence" value="ECO:0007669"/>
    <property type="project" value="UniProtKB-KW"/>
</dbReference>
<organism evidence="1 2">
    <name type="scientific">Flavihumibacter fluminis</name>
    <dbReference type="NCBI Taxonomy" id="2909236"/>
    <lineage>
        <taxon>Bacteria</taxon>
        <taxon>Pseudomonadati</taxon>
        <taxon>Bacteroidota</taxon>
        <taxon>Chitinophagia</taxon>
        <taxon>Chitinophagales</taxon>
        <taxon>Chitinophagaceae</taxon>
        <taxon>Flavihumibacter</taxon>
    </lineage>
</organism>
<dbReference type="GO" id="GO:0032259">
    <property type="term" value="P:methylation"/>
    <property type="evidence" value="ECO:0007669"/>
    <property type="project" value="UniProtKB-KW"/>
</dbReference>
<dbReference type="EMBL" id="JAKEVY010000002">
    <property type="protein sequence ID" value="MCF1714750.1"/>
    <property type="molecule type" value="Genomic_DNA"/>
</dbReference>
<dbReference type="PANTHER" id="PTHR43861:SF6">
    <property type="entry name" value="METHYLTRANSFERASE TYPE 11"/>
    <property type="match status" value="1"/>
</dbReference>
<dbReference type="RefSeq" id="WP_234865703.1">
    <property type="nucleotide sequence ID" value="NZ_JAKEVY010000002.1"/>
</dbReference>
<keyword evidence="2" id="KW-1185">Reference proteome</keyword>
<accession>A0ABS9BHM8</accession>
<dbReference type="Proteomes" id="UP001200145">
    <property type="component" value="Unassembled WGS sequence"/>
</dbReference>
<keyword evidence="1" id="KW-0808">Transferase</keyword>